<dbReference type="AlphaFoldDB" id="A0AAQ3MKT5"/>
<evidence type="ECO:0000313" key="2">
    <source>
        <dbReference type="Proteomes" id="UP001374535"/>
    </source>
</evidence>
<gene>
    <name evidence="1" type="ORF">V8G54_032020</name>
</gene>
<proteinExistence type="predicted"/>
<dbReference type="EMBL" id="CP144691">
    <property type="protein sequence ID" value="WVY92932.1"/>
    <property type="molecule type" value="Genomic_DNA"/>
</dbReference>
<keyword evidence="2" id="KW-1185">Reference proteome</keyword>
<name>A0AAQ3MKT5_VIGMU</name>
<reference evidence="1 2" key="1">
    <citation type="journal article" date="2023" name="Life. Sci Alliance">
        <title>Evolutionary insights into 3D genome organization and epigenetic landscape of Vigna mungo.</title>
        <authorList>
            <person name="Junaid A."/>
            <person name="Singh B."/>
            <person name="Bhatia S."/>
        </authorList>
    </citation>
    <scope>NUCLEOTIDE SEQUENCE [LARGE SCALE GENOMIC DNA]</scope>
    <source>
        <strain evidence="1">Urdbean</strain>
    </source>
</reference>
<accession>A0AAQ3MKT5</accession>
<sequence>MELSVEWLKVRYKLVCGAGNGPLSLVTGYLVFGGFEQCRFRKRLSWDGRELELPRPRGTRNQNLGETVYDETCVLPRLKKRKPALRYCWFHSVVFCMSFCDSNLLVIEGEHGIWDESNLAGFFFVIDWFCVLFHRPKVAGTMALGVEVDKVQTGKQRIEWPKNKLSSYWRGMGFVIRVEGMVDGHCSDKGLRAVEDWPKVDRLLCWNFALPVTPFLQNEALLPFLCGIGRQALAVIVIEMIMEGEDDGPDSFSSTLVYVPNPAHSPLPIRTTSAHTIVPAKTVSRKRKNKNSGASMETGLCVPKLGLWASVEIGLMGQCRNWASGASVETGLMGQCGNWAWWASVETGLMGQYGNWAWWASKLGLWANMEIGLGGPVVETGLMGQCGNWAWWASVETGLTGQAKFRGKMIGLYISSYVQVLNQSGKYSSGLMLRNLMTVSAWQQGIPVIVHFL</sequence>
<organism evidence="1 2">
    <name type="scientific">Vigna mungo</name>
    <name type="common">Black gram</name>
    <name type="synonym">Phaseolus mungo</name>
    <dbReference type="NCBI Taxonomy" id="3915"/>
    <lineage>
        <taxon>Eukaryota</taxon>
        <taxon>Viridiplantae</taxon>
        <taxon>Streptophyta</taxon>
        <taxon>Embryophyta</taxon>
        <taxon>Tracheophyta</taxon>
        <taxon>Spermatophyta</taxon>
        <taxon>Magnoliopsida</taxon>
        <taxon>eudicotyledons</taxon>
        <taxon>Gunneridae</taxon>
        <taxon>Pentapetalae</taxon>
        <taxon>rosids</taxon>
        <taxon>fabids</taxon>
        <taxon>Fabales</taxon>
        <taxon>Fabaceae</taxon>
        <taxon>Papilionoideae</taxon>
        <taxon>50 kb inversion clade</taxon>
        <taxon>NPAAA clade</taxon>
        <taxon>indigoferoid/millettioid clade</taxon>
        <taxon>Phaseoleae</taxon>
        <taxon>Vigna</taxon>
    </lineage>
</organism>
<evidence type="ECO:0000313" key="1">
    <source>
        <dbReference type="EMBL" id="WVY92932.1"/>
    </source>
</evidence>
<dbReference type="Proteomes" id="UP001374535">
    <property type="component" value="Chromosome 10"/>
</dbReference>
<protein>
    <submittedName>
        <fullName evidence="1">Uncharacterized protein</fullName>
    </submittedName>
</protein>